<accession>A0A9Q1CL25</accession>
<dbReference type="PROSITE" id="PS50041">
    <property type="entry name" value="C_TYPE_LECTIN_2"/>
    <property type="match status" value="2"/>
</dbReference>
<evidence type="ECO:0000256" key="3">
    <source>
        <dbReference type="SAM" id="Phobius"/>
    </source>
</evidence>
<dbReference type="OrthoDB" id="6285913at2759"/>
<feature type="domain" description="C-type lectin" evidence="4">
    <location>
        <begin position="427"/>
        <end position="538"/>
    </location>
</feature>
<dbReference type="Proteomes" id="UP001152320">
    <property type="component" value="Chromosome 2"/>
</dbReference>
<evidence type="ECO:0000259" key="4">
    <source>
        <dbReference type="PROSITE" id="PS50041"/>
    </source>
</evidence>
<feature type="region of interest" description="Disordered" evidence="2">
    <location>
        <begin position="201"/>
        <end position="283"/>
    </location>
</feature>
<feature type="region of interest" description="Disordered" evidence="2">
    <location>
        <begin position="78"/>
        <end position="116"/>
    </location>
</feature>
<dbReference type="InterPro" id="IPR050111">
    <property type="entry name" value="C-type_lectin/snaclec_domain"/>
</dbReference>
<sequence>MKQNCSLMILNALITHAYFLGCFGLGVSGIGITEGHHVEAWTLSSSEPFVCTSIKRQATDQPFSIAVSDSFAIVESTSEKTRTSQETVAGAKGSQSTLQTTSENNVSPTTGKTSKMTSDVPIEHITTKEFIETTLQISVSSTFMEEKHLTSEISTQALETTTDGQTSSTPLITTPLTTEQIDETTTAEVLRQTTTITTTAALETSTDRQTSFTPSITTDPTTEQKTTTIALDTTTDRQTSSTSQITTNPTTEQKTTTVALDTTTDRQTSSTPHMTTEPTTEQKTTTIGLTTLAAANRVCHHSRPPYCYELIYEKKTYAEAYHSCRGLGAGSNLVSMVDADEDNDVKLLIVDESSEPTEDYWMGLGRTRYSWEDGKTLLYHNFDSGYVDGMCTVMSNGDYKWKSRACTSIEKTVCESDKGSQSCTVEFEGSCYDLLASSSTQATARTTCEASGGYVLQIESKEEQLFIQGQFSISQDIWIGLKSDGGNGFRWTDGASYGYDYFGSDYDNNYAVCFRIDYNDGFHWNDDKCDTLHNFICKWNL</sequence>
<proteinExistence type="predicted"/>
<dbReference type="PROSITE" id="PS00615">
    <property type="entry name" value="C_TYPE_LECTIN_1"/>
    <property type="match status" value="1"/>
</dbReference>
<keyword evidence="6" id="KW-1185">Reference proteome</keyword>
<feature type="compositionally biased region" description="Low complexity" evidence="2">
    <location>
        <begin position="217"/>
        <end position="268"/>
    </location>
</feature>
<keyword evidence="5" id="KW-0675">Receptor</keyword>
<evidence type="ECO:0000313" key="5">
    <source>
        <dbReference type="EMBL" id="KAJ8046414.1"/>
    </source>
</evidence>
<keyword evidence="3" id="KW-0812">Transmembrane</keyword>
<dbReference type="CDD" id="cd00037">
    <property type="entry name" value="CLECT"/>
    <property type="match status" value="2"/>
</dbReference>
<dbReference type="InterPro" id="IPR001304">
    <property type="entry name" value="C-type_lectin-like"/>
</dbReference>
<keyword evidence="3" id="KW-1133">Transmembrane helix</keyword>
<dbReference type="AlphaFoldDB" id="A0A9Q1CL25"/>
<dbReference type="EMBL" id="JAIZAY010000002">
    <property type="protein sequence ID" value="KAJ8046414.1"/>
    <property type="molecule type" value="Genomic_DNA"/>
</dbReference>
<comment type="caution">
    <text evidence="5">The sequence shown here is derived from an EMBL/GenBank/DDBJ whole genome shotgun (WGS) entry which is preliminary data.</text>
</comment>
<evidence type="ECO:0000256" key="2">
    <source>
        <dbReference type="SAM" id="MobiDB-lite"/>
    </source>
</evidence>
<gene>
    <name evidence="5" type="ORF">HOLleu_05075</name>
</gene>
<feature type="domain" description="C-type lectin" evidence="4">
    <location>
        <begin position="303"/>
        <end position="415"/>
    </location>
</feature>
<reference evidence="5" key="1">
    <citation type="submission" date="2021-10" db="EMBL/GenBank/DDBJ databases">
        <title>Tropical sea cucumber genome reveals ecological adaptation and Cuvierian tubules defense mechanism.</title>
        <authorList>
            <person name="Chen T."/>
        </authorList>
    </citation>
    <scope>NUCLEOTIDE SEQUENCE</scope>
    <source>
        <strain evidence="5">Nanhai2018</strain>
        <tissue evidence="5">Muscle</tissue>
    </source>
</reference>
<feature type="compositionally biased region" description="Polar residues" evidence="2">
    <location>
        <begin position="93"/>
        <end position="116"/>
    </location>
</feature>
<evidence type="ECO:0000256" key="1">
    <source>
        <dbReference type="ARBA" id="ARBA00023157"/>
    </source>
</evidence>
<organism evidence="5 6">
    <name type="scientific">Holothuria leucospilota</name>
    <name type="common">Black long sea cucumber</name>
    <name type="synonym">Mertensiothuria leucospilota</name>
    <dbReference type="NCBI Taxonomy" id="206669"/>
    <lineage>
        <taxon>Eukaryota</taxon>
        <taxon>Metazoa</taxon>
        <taxon>Echinodermata</taxon>
        <taxon>Eleutherozoa</taxon>
        <taxon>Echinozoa</taxon>
        <taxon>Holothuroidea</taxon>
        <taxon>Aspidochirotacea</taxon>
        <taxon>Aspidochirotida</taxon>
        <taxon>Holothuriidae</taxon>
        <taxon>Holothuria</taxon>
    </lineage>
</organism>
<dbReference type="SUPFAM" id="SSF56436">
    <property type="entry name" value="C-type lectin-like"/>
    <property type="match status" value="2"/>
</dbReference>
<dbReference type="InterPro" id="IPR018378">
    <property type="entry name" value="C-type_lectin_CS"/>
</dbReference>
<dbReference type="InterPro" id="IPR016187">
    <property type="entry name" value="CTDL_fold"/>
</dbReference>
<feature type="compositionally biased region" description="Polar residues" evidence="2">
    <location>
        <begin position="207"/>
        <end position="216"/>
    </location>
</feature>
<dbReference type="Gene3D" id="3.10.100.10">
    <property type="entry name" value="Mannose-Binding Protein A, subunit A"/>
    <property type="match status" value="2"/>
</dbReference>
<keyword evidence="3" id="KW-0472">Membrane</keyword>
<keyword evidence="1" id="KW-1015">Disulfide bond</keyword>
<feature type="transmembrane region" description="Helical" evidence="3">
    <location>
        <begin position="7"/>
        <end position="27"/>
    </location>
</feature>
<dbReference type="PANTHER" id="PTHR22803">
    <property type="entry name" value="MANNOSE, PHOSPHOLIPASE, LECTIN RECEPTOR RELATED"/>
    <property type="match status" value="1"/>
</dbReference>
<dbReference type="InterPro" id="IPR016186">
    <property type="entry name" value="C-type_lectin-like/link_sf"/>
</dbReference>
<dbReference type="SMART" id="SM00034">
    <property type="entry name" value="CLECT"/>
    <property type="match status" value="2"/>
</dbReference>
<dbReference type="Pfam" id="PF00059">
    <property type="entry name" value="Lectin_C"/>
    <property type="match status" value="2"/>
</dbReference>
<protein>
    <submittedName>
        <fullName evidence="5">C-type mannose receptor 2</fullName>
    </submittedName>
</protein>
<evidence type="ECO:0000313" key="6">
    <source>
        <dbReference type="Proteomes" id="UP001152320"/>
    </source>
</evidence>
<name>A0A9Q1CL25_HOLLE</name>